<comment type="caution">
    <text evidence="1">The sequence shown here is derived from an EMBL/GenBank/DDBJ whole genome shotgun (WGS) entry which is preliminary data.</text>
</comment>
<proteinExistence type="predicted"/>
<sequence length="202" mass="22058">MGGGEFDLRAEQIDSIAWHPDMRRRAVLRSRSSTRIDSAPRCFAAVPSSEAAVEAISERGGVFATSPLLGAQDGGGKRQGADIMRRTQEAQRRNDASRREEVVMYGLLARSGPVDESLPLQLHRVINYEKILSSLAWSPVVMNACVVTVPNVGSRSGLPWSGDYSNSLPRWPCLLGTTTTVSISQTKDDFLRATMRNAKEAP</sequence>
<name>A0ABR3V5J6_9PEZI</name>
<dbReference type="Proteomes" id="UP001586593">
    <property type="component" value="Unassembled WGS sequence"/>
</dbReference>
<evidence type="ECO:0000313" key="2">
    <source>
        <dbReference type="Proteomes" id="UP001586593"/>
    </source>
</evidence>
<gene>
    <name evidence="1" type="ORF">VTK73DRAFT_4843</name>
</gene>
<protein>
    <submittedName>
        <fullName evidence="1">Uncharacterized protein</fullName>
    </submittedName>
</protein>
<accession>A0ABR3V5J6</accession>
<keyword evidence="2" id="KW-1185">Reference proteome</keyword>
<reference evidence="1 2" key="1">
    <citation type="journal article" date="2024" name="Commun. Biol.">
        <title>Comparative genomic analysis of thermophilic fungi reveals convergent evolutionary adaptations and gene losses.</title>
        <authorList>
            <person name="Steindorff A.S."/>
            <person name="Aguilar-Pontes M.V."/>
            <person name="Robinson A.J."/>
            <person name="Andreopoulos B."/>
            <person name="LaButti K."/>
            <person name="Kuo A."/>
            <person name="Mondo S."/>
            <person name="Riley R."/>
            <person name="Otillar R."/>
            <person name="Haridas S."/>
            <person name="Lipzen A."/>
            <person name="Grimwood J."/>
            <person name="Schmutz J."/>
            <person name="Clum A."/>
            <person name="Reid I.D."/>
            <person name="Moisan M.C."/>
            <person name="Butler G."/>
            <person name="Nguyen T.T.M."/>
            <person name="Dewar K."/>
            <person name="Conant G."/>
            <person name="Drula E."/>
            <person name="Henrissat B."/>
            <person name="Hansel C."/>
            <person name="Singer S."/>
            <person name="Hutchinson M.I."/>
            <person name="de Vries R.P."/>
            <person name="Natvig D.O."/>
            <person name="Powell A.J."/>
            <person name="Tsang A."/>
            <person name="Grigoriev I.V."/>
        </authorList>
    </citation>
    <scope>NUCLEOTIDE SEQUENCE [LARGE SCALE GENOMIC DNA]</scope>
    <source>
        <strain evidence="1 2">ATCC 24622</strain>
    </source>
</reference>
<organism evidence="1 2">
    <name type="scientific">Phialemonium thermophilum</name>
    <dbReference type="NCBI Taxonomy" id="223376"/>
    <lineage>
        <taxon>Eukaryota</taxon>
        <taxon>Fungi</taxon>
        <taxon>Dikarya</taxon>
        <taxon>Ascomycota</taxon>
        <taxon>Pezizomycotina</taxon>
        <taxon>Sordariomycetes</taxon>
        <taxon>Sordariomycetidae</taxon>
        <taxon>Cephalothecales</taxon>
        <taxon>Cephalothecaceae</taxon>
        <taxon>Phialemonium</taxon>
    </lineage>
</organism>
<evidence type="ECO:0000313" key="1">
    <source>
        <dbReference type="EMBL" id="KAL1837029.1"/>
    </source>
</evidence>
<dbReference type="EMBL" id="JAZHXJ010002721">
    <property type="protein sequence ID" value="KAL1837029.1"/>
    <property type="molecule type" value="Genomic_DNA"/>
</dbReference>